<accession>A0A438CGU8</accession>
<evidence type="ECO:0000313" key="5">
    <source>
        <dbReference type="EMBL" id="RVW22375.1"/>
    </source>
</evidence>
<dbReference type="Gene3D" id="1.25.70.10">
    <property type="entry name" value="Transcription termination factor 3, mitochondrial"/>
    <property type="match status" value="2"/>
</dbReference>
<dbReference type="SMART" id="SM00733">
    <property type="entry name" value="Mterf"/>
    <property type="match status" value="6"/>
</dbReference>
<dbReference type="PANTHER" id="PTHR37258">
    <property type="entry name" value="FANTOM PROTEIN"/>
    <property type="match status" value="1"/>
</dbReference>
<evidence type="ECO:0000256" key="1">
    <source>
        <dbReference type="ARBA" id="ARBA00007692"/>
    </source>
</evidence>
<protein>
    <submittedName>
        <fullName evidence="5">Transcription termination factor MTERF8, chloroplastic</fullName>
    </submittedName>
</protein>
<keyword evidence="2" id="KW-0805">Transcription regulation</keyword>
<keyword evidence="2" id="KW-0804">Transcription</keyword>
<reference evidence="5 6" key="1">
    <citation type="journal article" date="2018" name="PLoS Genet.">
        <title>Population sequencing reveals clonal diversity and ancestral inbreeding in the grapevine cultivar Chardonnay.</title>
        <authorList>
            <person name="Roach M.J."/>
            <person name="Johnson D.L."/>
            <person name="Bohlmann J."/>
            <person name="van Vuuren H.J."/>
            <person name="Jones S.J."/>
            <person name="Pretorius I.S."/>
            <person name="Schmidt S.A."/>
            <person name="Borneman A.R."/>
        </authorList>
    </citation>
    <scope>NUCLEOTIDE SEQUENCE [LARGE SCALE GENOMIC DNA]</scope>
    <source>
        <strain evidence="6">cv. Chardonnay</strain>
        <tissue evidence="5">Leaf</tissue>
    </source>
</reference>
<evidence type="ECO:0000256" key="3">
    <source>
        <dbReference type="ARBA" id="ARBA00022946"/>
    </source>
</evidence>
<dbReference type="GO" id="GO:0003676">
    <property type="term" value="F:nucleic acid binding"/>
    <property type="evidence" value="ECO:0007669"/>
    <property type="project" value="InterPro"/>
</dbReference>
<feature type="compositionally biased region" description="Polar residues" evidence="4">
    <location>
        <begin position="40"/>
        <end position="49"/>
    </location>
</feature>
<dbReference type="GO" id="GO:0006353">
    <property type="term" value="P:DNA-templated transcription termination"/>
    <property type="evidence" value="ECO:0007669"/>
    <property type="project" value="UniProtKB-KW"/>
</dbReference>
<name>A0A438CGU8_VITVI</name>
<organism evidence="5 6">
    <name type="scientific">Vitis vinifera</name>
    <name type="common">Grape</name>
    <dbReference type="NCBI Taxonomy" id="29760"/>
    <lineage>
        <taxon>Eukaryota</taxon>
        <taxon>Viridiplantae</taxon>
        <taxon>Streptophyta</taxon>
        <taxon>Embryophyta</taxon>
        <taxon>Tracheophyta</taxon>
        <taxon>Spermatophyta</taxon>
        <taxon>Magnoliopsida</taxon>
        <taxon>eudicotyledons</taxon>
        <taxon>Gunneridae</taxon>
        <taxon>Pentapetalae</taxon>
        <taxon>rosids</taxon>
        <taxon>Vitales</taxon>
        <taxon>Vitaceae</taxon>
        <taxon>Viteae</taxon>
        <taxon>Vitis</taxon>
    </lineage>
</organism>
<feature type="compositionally biased region" description="Polar residues" evidence="4">
    <location>
        <begin position="757"/>
        <end position="766"/>
    </location>
</feature>
<dbReference type="InterPro" id="IPR038538">
    <property type="entry name" value="MTERF_sf"/>
</dbReference>
<comment type="caution">
    <text evidence="5">The sequence shown here is derived from an EMBL/GenBank/DDBJ whole genome shotgun (WGS) entry which is preliminary data.</text>
</comment>
<comment type="similarity">
    <text evidence="1">Belongs to the mTERF family.</text>
</comment>
<dbReference type="Proteomes" id="UP000288805">
    <property type="component" value="Unassembled WGS sequence"/>
</dbReference>
<dbReference type="Pfam" id="PF02536">
    <property type="entry name" value="mTERF"/>
    <property type="match status" value="2"/>
</dbReference>
<keyword evidence="3" id="KW-0809">Transit peptide</keyword>
<evidence type="ECO:0000256" key="2">
    <source>
        <dbReference type="ARBA" id="ARBA00022472"/>
    </source>
</evidence>
<feature type="region of interest" description="Disordered" evidence="4">
    <location>
        <begin position="745"/>
        <end position="766"/>
    </location>
</feature>
<dbReference type="PANTHER" id="PTHR37258:SF1">
    <property type="entry name" value="FANTOM PROTEIN"/>
    <property type="match status" value="1"/>
</dbReference>
<sequence length="766" mass="85696">MGDSNQIPKLSGKKSSRKQTNPKICLLSSVRQEDEVPATAPSSGDNSLTEMKDSNGEVKTVNQGKVDCLDAEEEKCNQDLSAYSRSEVTVIDTSCAVWKFEKLLFRKKNVWKVRDKKGKSRSIGRKKRKASECDEQLEARKKMKLSVESFKERNEEESAMPSNEILLAHGLVSLLFSLPSTCPSIMAGEFLVFLDPKLHPAKVSFSSVLFLMHNQIPIYLELEIGSAFLSRTYHALSCDLVGTAEEQNPHNAKKEECKETSDGLSQVPKKRQVILSPFSRLPRKSREGGSPVILVRGSKKTGANLPKITLKDTSRRHKLDQSAISKVTGNPRILAGSLFSLFQGLGVDKREVELLLNKNPALRLASFDCVHERVCSLESLGINGVALYSLITKCPDVLTAPEIDPLISFIRDDLEGKIEPAQICRLLKAAEPRFLVGFDGKVRLLVHHGIPQERIAHVLNNVNLTRAICLKSAEEIEKTFTFLSRFGAVDIIIKRPAILNYDLESQLIPRVRVLVELSGGDDAATGVVLRKLPAILRYSEEHLGGHVEFLRSFASLSDQEIFKIVCVFPNVFSASKERKLNPRIDFLKQCGLNSYDIFRFLIKAPLFLGLSFEGNLVYKLSLLVKIGYQYRTRELAIAMGAVTRTSCENLQKVIGLFLSYGLSCEDIVAMSNKHPQILQYNPTSLKEKIEYLIEDMGREVDELLAFPAFLGYKLDDRIKHRYEVKKKIIGEGMSLNKLLSVSTERFSRRKKKDPAHTTENPSGSKG</sequence>
<keyword evidence="2" id="KW-0806">Transcription termination</keyword>
<evidence type="ECO:0000313" key="6">
    <source>
        <dbReference type="Proteomes" id="UP000288805"/>
    </source>
</evidence>
<dbReference type="InterPro" id="IPR003690">
    <property type="entry name" value="MTERF"/>
</dbReference>
<gene>
    <name evidence="5" type="primary">MTERF8_3</name>
    <name evidence="5" type="ORF">CK203_096205</name>
</gene>
<dbReference type="EMBL" id="QGNW01002237">
    <property type="protein sequence ID" value="RVW22375.1"/>
    <property type="molecule type" value="Genomic_DNA"/>
</dbReference>
<feature type="region of interest" description="Disordered" evidence="4">
    <location>
        <begin position="1"/>
        <end position="59"/>
    </location>
</feature>
<evidence type="ECO:0000256" key="4">
    <source>
        <dbReference type="SAM" id="MobiDB-lite"/>
    </source>
</evidence>
<proteinExistence type="inferred from homology"/>
<dbReference type="AlphaFoldDB" id="A0A438CGU8"/>